<accession>A0A7S7SKB7</accession>
<feature type="modified residue" description="4-aspartylphosphate" evidence="4">
    <location>
        <position position="1019"/>
    </location>
</feature>
<dbReference type="PANTHER" id="PTHR43065:SF42">
    <property type="entry name" value="TWO-COMPONENT SENSOR PPRA"/>
    <property type="match status" value="1"/>
</dbReference>
<dbReference type="SMART" id="SM00091">
    <property type="entry name" value="PAS"/>
    <property type="match status" value="4"/>
</dbReference>
<evidence type="ECO:0000313" key="9">
    <source>
        <dbReference type="EMBL" id="QOY88134.1"/>
    </source>
</evidence>
<dbReference type="PANTHER" id="PTHR43065">
    <property type="entry name" value="SENSOR HISTIDINE KINASE"/>
    <property type="match status" value="1"/>
</dbReference>
<reference evidence="9 10" key="1">
    <citation type="submission" date="2020-10" db="EMBL/GenBank/DDBJ databases">
        <title>Complete genome sequence of Paludibaculum fermentans P105T, a facultatively anaerobic acidobacterium capable of dissimilatory Fe(III) reduction.</title>
        <authorList>
            <person name="Dedysh S.N."/>
            <person name="Beletsky A.V."/>
            <person name="Kulichevskaya I.S."/>
            <person name="Mardanov A.V."/>
            <person name="Ravin N.V."/>
        </authorList>
    </citation>
    <scope>NUCLEOTIDE SEQUENCE [LARGE SCALE GENOMIC DNA]</scope>
    <source>
        <strain evidence="9 10">P105</strain>
    </source>
</reference>
<dbReference type="AlphaFoldDB" id="A0A7S7SKB7"/>
<dbReference type="InterPro" id="IPR003661">
    <property type="entry name" value="HisK_dim/P_dom"/>
</dbReference>
<dbReference type="InterPro" id="IPR013656">
    <property type="entry name" value="PAS_4"/>
</dbReference>
<dbReference type="SUPFAM" id="SSF55874">
    <property type="entry name" value="ATPase domain of HSP90 chaperone/DNA topoisomerase II/histidine kinase"/>
    <property type="match status" value="1"/>
</dbReference>
<evidence type="ECO:0000256" key="2">
    <source>
        <dbReference type="ARBA" id="ARBA00012438"/>
    </source>
</evidence>
<dbReference type="Pfam" id="PF02518">
    <property type="entry name" value="HATPase_c"/>
    <property type="match status" value="1"/>
</dbReference>
<feature type="domain" description="PAC" evidence="8">
    <location>
        <begin position="334"/>
        <end position="387"/>
    </location>
</feature>
<proteinExistence type="predicted"/>
<dbReference type="GO" id="GO:0000155">
    <property type="term" value="F:phosphorelay sensor kinase activity"/>
    <property type="evidence" value="ECO:0007669"/>
    <property type="project" value="InterPro"/>
</dbReference>
<dbReference type="SUPFAM" id="SSF47384">
    <property type="entry name" value="Homodimeric domain of signal transducing histidine kinase"/>
    <property type="match status" value="1"/>
</dbReference>
<feature type="domain" description="Response regulatory" evidence="6">
    <location>
        <begin position="968"/>
        <end position="1084"/>
    </location>
</feature>
<dbReference type="InterPro" id="IPR000700">
    <property type="entry name" value="PAS-assoc_C"/>
</dbReference>
<dbReference type="InterPro" id="IPR000014">
    <property type="entry name" value="PAS"/>
</dbReference>
<dbReference type="InterPro" id="IPR001789">
    <property type="entry name" value="Sig_transdc_resp-reg_receiver"/>
</dbReference>
<dbReference type="InterPro" id="IPR036890">
    <property type="entry name" value="HATPase_C_sf"/>
</dbReference>
<dbReference type="SUPFAM" id="SSF52172">
    <property type="entry name" value="CheY-like"/>
    <property type="match status" value="1"/>
</dbReference>
<dbReference type="Gene3D" id="3.30.450.40">
    <property type="match status" value="1"/>
</dbReference>
<dbReference type="RefSeq" id="WP_194449797.1">
    <property type="nucleotide sequence ID" value="NZ_CP063849.1"/>
</dbReference>
<dbReference type="SMART" id="SM00387">
    <property type="entry name" value="HATPase_c"/>
    <property type="match status" value="1"/>
</dbReference>
<evidence type="ECO:0000256" key="1">
    <source>
        <dbReference type="ARBA" id="ARBA00000085"/>
    </source>
</evidence>
<protein>
    <recommendedName>
        <fullName evidence="2">histidine kinase</fullName>
        <ecNumber evidence="2">2.7.13.3</ecNumber>
    </recommendedName>
</protein>
<sequence length="1088" mass="120442">MSRPDDCLAPLSLRDEQFRKAVEDSEAGHFQVNADGTFRWVNKAWLRLHGYASPSEIIGRHFSATLLARDVAEVEALLTQVLAGEPVRAGEFARRMLDGRIGYHTFTAHPIVEDGVVTGIEGFIIDKESIHNLEELRRLLFNEIMDGFAMLEPVVDESGQVADLLHLAANPAFARWAARPVDEIKGRSVRELFPETNPDWVLEGAEVLRTGTPARLDVSSPEREQWFEMLLFPISPGRLALMLRDVTERHRVDAVLRESLKLLHATQEIAGLGSYVLDITRDRWTSSGVLDEIFGLDAGFEKSLSNWLQIVHPDFRQTASDHFQNHVLARRGRFDLEYKIVRLSDGQVRWVHGLGELEFDPAGQPIRMIGTIQDISERKQHETEQEWAVAFLRLLNRAGSVDELVRSVIDFLLSITGVESAAIRLREEDRFPYLYSSGLHESLKCPWKSPFQHTFEEPPVLCLCGAVLSSSAENGHAQLRSNGFTAEGSYWSGHFSSAAAAGFHPGAAIQLRPNCPLRAFETLALIPLRFAGRTLGLLQFCDPAPARLDGRLIPLLERMASSLAIAVEQRLAQAALRENEERYRMISENTGDVIWLYDLEGQRFTYVSPSARKFSALPLEASMWRSLAQILSPRSYEVARRKIDRRIAAVEAGDLTAVHAVDELEQMRADGGVVDTEVVTTLLLNPRGRVHKILGVSRDITERKQSEARLMQAQKMESVGRLAGGVAHDFNNQLTVINGYSQLMLATLPAGSPLRSHVEQIYAAGERAASLTKQLLAFSRKQMMNLQALNLNQVVLALQPMLTRLVGEDVEVRVVQFSGSAVVRADLHQMEQVIMNLAVNARDAMPAGGVLLIETSLIEWDEFALIDHPDRRPGRFVRLAVGDTGHGMDEATRTRIFEPFFTTKEVGKGTGLGLSMVQGVVSQCDGIIEVRSRPGAGATFEIYLPAVAAEAPARGEGDSAEAPAGIETVLVVEDQHAVREFAVHVLASCGYSVIDAAGANEALEIARAGRGAIDLLLTDVVMPEMDGVELARRIREIHPDMKWLYMSGYSGAAISERSHLDMRAEFIQKPFSPEQLALKVRAVLGGRA</sequence>
<dbReference type="Gene3D" id="3.30.450.20">
    <property type="entry name" value="PAS domain"/>
    <property type="match status" value="4"/>
</dbReference>
<dbReference type="SMART" id="SM00388">
    <property type="entry name" value="HisKA"/>
    <property type="match status" value="1"/>
</dbReference>
<evidence type="ECO:0000259" key="6">
    <source>
        <dbReference type="PROSITE" id="PS50110"/>
    </source>
</evidence>
<dbReference type="Gene3D" id="1.10.287.130">
    <property type="match status" value="1"/>
</dbReference>
<dbReference type="PROSITE" id="PS50112">
    <property type="entry name" value="PAS"/>
    <property type="match status" value="2"/>
</dbReference>
<dbReference type="InterPro" id="IPR029016">
    <property type="entry name" value="GAF-like_dom_sf"/>
</dbReference>
<dbReference type="Pfam" id="PF08448">
    <property type="entry name" value="PAS_4"/>
    <property type="match status" value="3"/>
</dbReference>
<evidence type="ECO:0000313" key="10">
    <source>
        <dbReference type="Proteomes" id="UP000593892"/>
    </source>
</evidence>
<evidence type="ECO:0000259" key="5">
    <source>
        <dbReference type="PROSITE" id="PS50109"/>
    </source>
</evidence>
<dbReference type="Gene3D" id="3.30.565.10">
    <property type="entry name" value="Histidine kinase-like ATPase, C-terminal domain"/>
    <property type="match status" value="1"/>
</dbReference>
<evidence type="ECO:0000259" key="7">
    <source>
        <dbReference type="PROSITE" id="PS50112"/>
    </source>
</evidence>
<dbReference type="InterPro" id="IPR035965">
    <property type="entry name" value="PAS-like_dom_sf"/>
</dbReference>
<dbReference type="InterPro" id="IPR005467">
    <property type="entry name" value="His_kinase_dom"/>
</dbReference>
<dbReference type="InterPro" id="IPR001610">
    <property type="entry name" value="PAC"/>
</dbReference>
<dbReference type="SMART" id="SM00086">
    <property type="entry name" value="PAC"/>
    <property type="match status" value="3"/>
</dbReference>
<dbReference type="EMBL" id="CP063849">
    <property type="protein sequence ID" value="QOY88134.1"/>
    <property type="molecule type" value="Genomic_DNA"/>
</dbReference>
<dbReference type="Pfam" id="PF00512">
    <property type="entry name" value="HisKA"/>
    <property type="match status" value="1"/>
</dbReference>
<dbReference type="Proteomes" id="UP000593892">
    <property type="component" value="Chromosome"/>
</dbReference>
<dbReference type="SUPFAM" id="SSF55785">
    <property type="entry name" value="PYP-like sensor domain (PAS domain)"/>
    <property type="match status" value="4"/>
</dbReference>
<dbReference type="EC" id="2.7.13.3" evidence="2"/>
<name>A0A7S7SKB7_PALFE</name>
<organism evidence="9 10">
    <name type="scientific">Paludibaculum fermentans</name>
    <dbReference type="NCBI Taxonomy" id="1473598"/>
    <lineage>
        <taxon>Bacteria</taxon>
        <taxon>Pseudomonadati</taxon>
        <taxon>Acidobacteriota</taxon>
        <taxon>Terriglobia</taxon>
        <taxon>Bryobacterales</taxon>
        <taxon>Bryobacteraceae</taxon>
        <taxon>Paludibaculum</taxon>
    </lineage>
</organism>
<feature type="domain" description="PAS" evidence="7">
    <location>
        <begin position="579"/>
        <end position="650"/>
    </location>
</feature>
<dbReference type="SMART" id="SM00448">
    <property type="entry name" value="REC"/>
    <property type="match status" value="1"/>
</dbReference>
<comment type="catalytic activity">
    <reaction evidence="1">
        <text>ATP + protein L-histidine = ADP + protein N-phospho-L-histidine.</text>
        <dbReference type="EC" id="2.7.13.3"/>
    </reaction>
</comment>
<dbReference type="PROSITE" id="PS50113">
    <property type="entry name" value="PAC"/>
    <property type="match status" value="2"/>
</dbReference>
<evidence type="ECO:0000256" key="4">
    <source>
        <dbReference type="PROSITE-ProRule" id="PRU00169"/>
    </source>
</evidence>
<dbReference type="InterPro" id="IPR003594">
    <property type="entry name" value="HATPase_dom"/>
</dbReference>
<dbReference type="PROSITE" id="PS50110">
    <property type="entry name" value="RESPONSE_REGULATORY"/>
    <property type="match status" value="1"/>
</dbReference>
<evidence type="ECO:0000259" key="8">
    <source>
        <dbReference type="PROSITE" id="PS50113"/>
    </source>
</evidence>
<keyword evidence="10" id="KW-1185">Reference proteome</keyword>
<feature type="domain" description="Histidine kinase" evidence="5">
    <location>
        <begin position="725"/>
        <end position="948"/>
    </location>
</feature>
<gene>
    <name evidence="9" type="ORF">IRI77_36265</name>
</gene>
<dbReference type="Pfam" id="PF08447">
    <property type="entry name" value="PAS_3"/>
    <property type="match status" value="1"/>
</dbReference>
<evidence type="ECO:0000256" key="3">
    <source>
        <dbReference type="ARBA" id="ARBA00022553"/>
    </source>
</evidence>
<dbReference type="Gene3D" id="2.10.70.100">
    <property type="match status" value="1"/>
</dbReference>
<dbReference type="KEGG" id="pfer:IRI77_36265"/>
<dbReference type="InterPro" id="IPR004358">
    <property type="entry name" value="Sig_transdc_His_kin-like_C"/>
</dbReference>
<dbReference type="InterPro" id="IPR011006">
    <property type="entry name" value="CheY-like_superfamily"/>
</dbReference>
<dbReference type="PROSITE" id="PS50109">
    <property type="entry name" value="HIS_KIN"/>
    <property type="match status" value="1"/>
</dbReference>
<dbReference type="SUPFAM" id="SSF55781">
    <property type="entry name" value="GAF domain-like"/>
    <property type="match status" value="1"/>
</dbReference>
<dbReference type="CDD" id="cd00130">
    <property type="entry name" value="PAS"/>
    <property type="match status" value="3"/>
</dbReference>
<keyword evidence="3 4" id="KW-0597">Phosphoprotein</keyword>
<feature type="domain" description="PAC" evidence="8">
    <location>
        <begin position="660"/>
        <end position="712"/>
    </location>
</feature>
<dbReference type="CDD" id="cd00082">
    <property type="entry name" value="HisKA"/>
    <property type="match status" value="1"/>
</dbReference>
<dbReference type="Pfam" id="PF00072">
    <property type="entry name" value="Response_reg"/>
    <property type="match status" value="1"/>
</dbReference>
<feature type="domain" description="PAS" evidence="7">
    <location>
        <begin position="14"/>
        <end position="85"/>
    </location>
</feature>
<dbReference type="NCBIfam" id="TIGR00229">
    <property type="entry name" value="sensory_box"/>
    <property type="match status" value="3"/>
</dbReference>
<dbReference type="InterPro" id="IPR013655">
    <property type="entry name" value="PAS_fold_3"/>
</dbReference>
<dbReference type="Gene3D" id="3.40.50.2300">
    <property type="match status" value="1"/>
</dbReference>
<dbReference type="PRINTS" id="PR00344">
    <property type="entry name" value="BCTRLSENSOR"/>
</dbReference>
<dbReference type="InterPro" id="IPR036097">
    <property type="entry name" value="HisK_dim/P_sf"/>
</dbReference>